<dbReference type="EMBL" id="ML119684">
    <property type="protein sequence ID" value="RPA80842.1"/>
    <property type="molecule type" value="Genomic_DNA"/>
</dbReference>
<evidence type="ECO:0000313" key="1">
    <source>
        <dbReference type="EMBL" id="RPA80842.1"/>
    </source>
</evidence>
<protein>
    <submittedName>
        <fullName evidence="1">Uncharacterized protein</fullName>
    </submittedName>
</protein>
<organism evidence="1 2">
    <name type="scientific">Ascobolus immersus RN42</name>
    <dbReference type="NCBI Taxonomy" id="1160509"/>
    <lineage>
        <taxon>Eukaryota</taxon>
        <taxon>Fungi</taxon>
        <taxon>Dikarya</taxon>
        <taxon>Ascomycota</taxon>
        <taxon>Pezizomycotina</taxon>
        <taxon>Pezizomycetes</taxon>
        <taxon>Pezizales</taxon>
        <taxon>Ascobolaceae</taxon>
        <taxon>Ascobolus</taxon>
    </lineage>
</organism>
<dbReference type="AlphaFoldDB" id="A0A3N4I409"/>
<accession>A0A3N4I409</accession>
<evidence type="ECO:0000313" key="2">
    <source>
        <dbReference type="Proteomes" id="UP000275078"/>
    </source>
</evidence>
<gene>
    <name evidence="1" type="ORF">BJ508DRAFT_376801</name>
</gene>
<sequence>MATSLTSLPPELLLQITISTTFDTVISLILAHPTFRILLLSSPHSIFHGLLSTELASHADPHAGHSLTISALLQIVLDETLRPTNEADALDDKEAFERKLELYRLISSSRYRLYIEHETKDQYETTPPPMTPHEELDLWLSYLHPDRGASLAEIVLKDLIQNQLTFRSIQHCFIQAVLPQITDRRLHARRLVRARTRNRLQAVVDKTYILQGYRQWEVPTSELIFASSRREQDELSIRSASALPPSLSEKQCILSGIYGLSFAVDFCKLADEVGKADVDKRLDVVPMDLRQGLWGRYNDFNEPEAVETILKFLAEEVRYGLTRRMRLEEAKYGVRGNEVEGEEYLDDELLRMGLKGVWRRHGSDGRDGWPGELELVRIRDEIDEFEVRREWIPSHWGGLGRTEWCGGRRGQRVCESNLERLAEMKAFSNRRRSDDGLVTRDEYLDQLECDPCDSSIVDERWWGGSYCRLAGEFIEDSHKWLGMDENVRSIHADLCVWDEERLRGWFLKKVKEFE</sequence>
<dbReference type="Proteomes" id="UP000275078">
    <property type="component" value="Unassembled WGS sequence"/>
</dbReference>
<keyword evidence="2" id="KW-1185">Reference proteome</keyword>
<reference evidence="1 2" key="1">
    <citation type="journal article" date="2018" name="Nat. Ecol. Evol.">
        <title>Pezizomycetes genomes reveal the molecular basis of ectomycorrhizal truffle lifestyle.</title>
        <authorList>
            <person name="Murat C."/>
            <person name="Payen T."/>
            <person name="Noel B."/>
            <person name="Kuo A."/>
            <person name="Morin E."/>
            <person name="Chen J."/>
            <person name="Kohler A."/>
            <person name="Krizsan K."/>
            <person name="Balestrini R."/>
            <person name="Da Silva C."/>
            <person name="Montanini B."/>
            <person name="Hainaut M."/>
            <person name="Levati E."/>
            <person name="Barry K.W."/>
            <person name="Belfiori B."/>
            <person name="Cichocki N."/>
            <person name="Clum A."/>
            <person name="Dockter R.B."/>
            <person name="Fauchery L."/>
            <person name="Guy J."/>
            <person name="Iotti M."/>
            <person name="Le Tacon F."/>
            <person name="Lindquist E.A."/>
            <person name="Lipzen A."/>
            <person name="Malagnac F."/>
            <person name="Mello A."/>
            <person name="Molinier V."/>
            <person name="Miyauchi S."/>
            <person name="Poulain J."/>
            <person name="Riccioni C."/>
            <person name="Rubini A."/>
            <person name="Sitrit Y."/>
            <person name="Splivallo R."/>
            <person name="Traeger S."/>
            <person name="Wang M."/>
            <person name="Zifcakova L."/>
            <person name="Wipf D."/>
            <person name="Zambonelli A."/>
            <person name="Paolocci F."/>
            <person name="Nowrousian M."/>
            <person name="Ottonello S."/>
            <person name="Baldrian P."/>
            <person name="Spatafora J.W."/>
            <person name="Henrissat B."/>
            <person name="Nagy L.G."/>
            <person name="Aury J.M."/>
            <person name="Wincker P."/>
            <person name="Grigoriev I.V."/>
            <person name="Bonfante P."/>
            <person name="Martin F.M."/>
        </authorList>
    </citation>
    <scope>NUCLEOTIDE SEQUENCE [LARGE SCALE GENOMIC DNA]</scope>
    <source>
        <strain evidence="1 2">RN42</strain>
    </source>
</reference>
<name>A0A3N4I409_ASCIM</name>
<proteinExistence type="predicted"/>